<gene>
    <name evidence="2" type="ORF">ACFSB2_11490</name>
</gene>
<accession>A0ABW4JHC1</accession>
<dbReference type="InterPro" id="IPR050312">
    <property type="entry name" value="IolE/XylAMocC-like"/>
</dbReference>
<feature type="domain" description="Xylose isomerase-like TIM barrel" evidence="1">
    <location>
        <begin position="48"/>
        <end position="254"/>
    </location>
</feature>
<dbReference type="Proteomes" id="UP001597079">
    <property type="component" value="Unassembled WGS sequence"/>
</dbReference>
<dbReference type="InterPro" id="IPR036237">
    <property type="entry name" value="Xyl_isomerase-like_sf"/>
</dbReference>
<dbReference type="Gene3D" id="3.20.20.150">
    <property type="entry name" value="Divalent-metal-dependent TIM barrel enzymes"/>
    <property type="match status" value="1"/>
</dbReference>
<evidence type="ECO:0000313" key="2">
    <source>
        <dbReference type="EMBL" id="MFD1675319.1"/>
    </source>
</evidence>
<organism evidence="2 3">
    <name type="scientific">Alicyclobacillus fodiniaquatilis</name>
    <dbReference type="NCBI Taxonomy" id="1661150"/>
    <lineage>
        <taxon>Bacteria</taxon>
        <taxon>Bacillati</taxon>
        <taxon>Bacillota</taxon>
        <taxon>Bacilli</taxon>
        <taxon>Bacillales</taxon>
        <taxon>Alicyclobacillaceae</taxon>
        <taxon>Alicyclobacillus</taxon>
    </lineage>
</organism>
<evidence type="ECO:0000313" key="3">
    <source>
        <dbReference type="Proteomes" id="UP001597079"/>
    </source>
</evidence>
<name>A0ABW4JHC1_9BACL</name>
<dbReference type="EMBL" id="JBHUCX010000028">
    <property type="protein sequence ID" value="MFD1675319.1"/>
    <property type="molecule type" value="Genomic_DNA"/>
</dbReference>
<dbReference type="PANTHER" id="PTHR12110:SF53">
    <property type="entry name" value="BLR5974 PROTEIN"/>
    <property type="match status" value="1"/>
</dbReference>
<dbReference type="GO" id="GO:0016853">
    <property type="term" value="F:isomerase activity"/>
    <property type="evidence" value="ECO:0007669"/>
    <property type="project" value="UniProtKB-KW"/>
</dbReference>
<keyword evidence="3" id="KW-1185">Reference proteome</keyword>
<keyword evidence="2" id="KW-0413">Isomerase</keyword>
<dbReference type="SUPFAM" id="SSF51658">
    <property type="entry name" value="Xylose isomerase-like"/>
    <property type="match status" value="1"/>
</dbReference>
<dbReference type="Pfam" id="PF01261">
    <property type="entry name" value="AP_endonuc_2"/>
    <property type="match status" value="1"/>
</dbReference>
<dbReference type="InterPro" id="IPR013022">
    <property type="entry name" value="Xyl_isomerase-like_TIM-brl"/>
</dbReference>
<comment type="caution">
    <text evidence="2">The sequence shown here is derived from an EMBL/GenBank/DDBJ whole genome shotgun (WGS) entry which is preliminary data.</text>
</comment>
<proteinExistence type="predicted"/>
<dbReference type="PANTHER" id="PTHR12110">
    <property type="entry name" value="HYDROXYPYRUVATE ISOMERASE"/>
    <property type="match status" value="1"/>
</dbReference>
<protein>
    <submittedName>
        <fullName evidence="2">Sugar phosphate isomerase/epimerase family protein</fullName>
    </submittedName>
</protein>
<reference evidence="3" key="1">
    <citation type="journal article" date="2019" name="Int. J. Syst. Evol. Microbiol.">
        <title>The Global Catalogue of Microorganisms (GCM) 10K type strain sequencing project: providing services to taxonomists for standard genome sequencing and annotation.</title>
        <authorList>
            <consortium name="The Broad Institute Genomics Platform"/>
            <consortium name="The Broad Institute Genome Sequencing Center for Infectious Disease"/>
            <person name="Wu L."/>
            <person name="Ma J."/>
        </authorList>
    </citation>
    <scope>NUCLEOTIDE SEQUENCE [LARGE SCALE GENOMIC DNA]</scope>
    <source>
        <strain evidence="3">CGMCC 1.12286</strain>
    </source>
</reference>
<dbReference type="RefSeq" id="WP_377943193.1">
    <property type="nucleotide sequence ID" value="NZ_JBHUCX010000028.1"/>
</dbReference>
<evidence type="ECO:0000259" key="1">
    <source>
        <dbReference type="Pfam" id="PF01261"/>
    </source>
</evidence>
<sequence>MPYLSVNSWALRRHLGPLRWSVWDAKTQQIVVREDPQPETTHLLDLPRELAARGYQAVDICHFHFPTTDRQYLQQLKEACTRHDIRFHTLLVDYGDISSADEVRVKADVAFIRSWIDIAAEAGAERIRIVAGESPAEDQEALDRSIEQLKNLYDYAKPKGVQVITENFRPLALTAANCLRLIQSGESDIGLITDFGNFKHHGERKYDELAAILPFSESVHAHALYDDNGHPNADEFRKCLDLLPASGFNGAIALVYGGPGDMWKGLDRMQAVVEAYL</sequence>